<dbReference type="OrthoDB" id="9802910at2"/>
<evidence type="ECO:0000259" key="1">
    <source>
        <dbReference type="Pfam" id="PF13649"/>
    </source>
</evidence>
<evidence type="ECO:0000313" key="3">
    <source>
        <dbReference type="Proteomes" id="UP000215563"/>
    </source>
</evidence>
<keyword evidence="3" id="KW-1185">Reference proteome</keyword>
<dbReference type="PANTHER" id="PTHR43591">
    <property type="entry name" value="METHYLTRANSFERASE"/>
    <property type="match status" value="1"/>
</dbReference>
<feature type="domain" description="Methyltransferase" evidence="1">
    <location>
        <begin position="166"/>
        <end position="259"/>
    </location>
</feature>
<dbReference type="InterPro" id="IPR041698">
    <property type="entry name" value="Methyltransf_25"/>
</dbReference>
<dbReference type="SUPFAM" id="SSF53335">
    <property type="entry name" value="S-adenosyl-L-methionine-dependent methyltransferases"/>
    <property type="match status" value="1"/>
</dbReference>
<evidence type="ECO:0000313" key="2">
    <source>
        <dbReference type="EMBL" id="OXM49801.1"/>
    </source>
</evidence>
<dbReference type="GO" id="GO:0008168">
    <property type="term" value="F:methyltransferase activity"/>
    <property type="evidence" value="ECO:0007669"/>
    <property type="project" value="TreeGrafter"/>
</dbReference>
<proteinExistence type="predicted"/>
<dbReference type="RefSeq" id="WP_020633450.1">
    <property type="nucleotide sequence ID" value="NZ_KB913032.1"/>
</dbReference>
<dbReference type="PANTHER" id="PTHR43591:SF24">
    <property type="entry name" value="2-METHOXY-6-POLYPRENYL-1,4-BENZOQUINOL METHYLASE, MITOCHONDRIAL"/>
    <property type="match status" value="1"/>
</dbReference>
<dbReference type="InterPro" id="IPR018699">
    <property type="entry name" value="DUF2203"/>
</dbReference>
<accession>A0A229RTG7</accession>
<protein>
    <submittedName>
        <fullName evidence="2">DUF2203 domain-containing protein</fullName>
    </submittedName>
</protein>
<gene>
    <name evidence="2" type="ORF">CFP75_17245</name>
</gene>
<name>A0A229RTG7_AMYAL</name>
<sequence>MGLFTVPEARAELARLRPVLDELVRLRADAAELAASLRPGGWETTLGGMPEWKAAQARLDDLMTTVQRTGAELKGFAPLLVDFPAELDGVDVLLCWLEGDPELCWYHRVDLGFAGRRRLPDRVVVTEEIAAGLFDGMAAHYDEDTFHGLVAEALVDGLGRTAPERVLDVATGTGVAAFAALRLEPGEVLAIDISPGMIAQAEMKAATRDPGKVITWQVASAVPSPVEDDGADAVLCASSLHFLGAAALRDWLRALRPGGRVGFSLPLASAFRPSEAFAAIVPADLKLPETEDDAAELAAEAGFTEVTVKRLDVESEDRVRSVFVVHATKP</sequence>
<dbReference type="AlphaFoldDB" id="A0A229RTG7"/>
<reference evidence="2 3" key="1">
    <citation type="submission" date="2017-07" db="EMBL/GenBank/DDBJ databases">
        <title>Amycolatopsis alba DSM 44262 Genome sequencing and assembly.</title>
        <authorList>
            <person name="Kaur N."/>
            <person name="Mayilraj S."/>
        </authorList>
    </citation>
    <scope>NUCLEOTIDE SEQUENCE [LARGE SCALE GENOMIC DNA]</scope>
    <source>
        <strain evidence="2 3">DSM 44262</strain>
    </source>
</reference>
<dbReference type="Gene3D" id="3.40.50.150">
    <property type="entry name" value="Vaccinia Virus protein VP39"/>
    <property type="match status" value="1"/>
</dbReference>
<dbReference type="Proteomes" id="UP000215563">
    <property type="component" value="Unassembled WGS sequence"/>
</dbReference>
<dbReference type="CDD" id="cd02440">
    <property type="entry name" value="AdoMet_MTases"/>
    <property type="match status" value="1"/>
</dbReference>
<organism evidence="2 3">
    <name type="scientific">Amycolatopsis alba DSM 44262</name>
    <dbReference type="NCBI Taxonomy" id="1125972"/>
    <lineage>
        <taxon>Bacteria</taxon>
        <taxon>Bacillati</taxon>
        <taxon>Actinomycetota</taxon>
        <taxon>Actinomycetes</taxon>
        <taxon>Pseudonocardiales</taxon>
        <taxon>Pseudonocardiaceae</taxon>
        <taxon>Amycolatopsis</taxon>
    </lineage>
</organism>
<comment type="caution">
    <text evidence="2">The sequence shown here is derived from an EMBL/GenBank/DDBJ whole genome shotgun (WGS) entry which is preliminary data.</text>
</comment>
<dbReference type="Pfam" id="PF09969">
    <property type="entry name" value="DUF2203"/>
    <property type="match status" value="1"/>
</dbReference>
<dbReference type="Pfam" id="PF13649">
    <property type="entry name" value="Methyltransf_25"/>
    <property type="match status" value="1"/>
</dbReference>
<dbReference type="EMBL" id="NMQU01000046">
    <property type="protein sequence ID" value="OXM49801.1"/>
    <property type="molecule type" value="Genomic_DNA"/>
</dbReference>
<dbReference type="InterPro" id="IPR029063">
    <property type="entry name" value="SAM-dependent_MTases_sf"/>
</dbReference>